<dbReference type="InterPro" id="IPR039421">
    <property type="entry name" value="Type_1_exporter"/>
</dbReference>
<feature type="transmembrane region" description="Helical" evidence="10">
    <location>
        <begin position="130"/>
        <end position="152"/>
    </location>
</feature>
<dbReference type="InterPro" id="IPR003593">
    <property type="entry name" value="AAA+_ATPase"/>
</dbReference>
<comment type="caution">
    <text evidence="13">The sequence shown here is derived from an EMBL/GenBank/DDBJ whole genome shotgun (WGS) entry which is preliminary data.</text>
</comment>
<evidence type="ECO:0000256" key="1">
    <source>
        <dbReference type="ARBA" id="ARBA00004651"/>
    </source>
</evidence>
<evidence type="ECO:0000259" key="11">
    <source>
        <dbReference type="PROSITE" id="PS50893"/>
    </source>
</evidence>
<evidence type="ECO:0000256" key="4">
    <source>
        <dbReference type="ARBA" id="ARBA00022692"/>
    </source>
</evidence>
<dbReference type="Gene3D" id="1.20.1560.10">
    <property type="entry name" value="ABC transporter type 1, transmembrane domain"/>
    <property type="match status" value="2"/>
</dbReference>
<organism evidence="13 14">
    <name type="scientific">Gordonia effusa NBRC 100432</name>
    <dbReference type="NCBI Taxonomy" id="1077974"/>
    <lineage>
        <taxon>Bacteria</taxon>
        <taxon>Bacillati</taxon>
        <taxon>Actinomycetota</taxon>
        <taxon>Actinomycetes</taxon>
        <taxon>Mycobacteriales</taxon>
        <taxon>Gordoniaceae</taxon>
        <taxon>Gordonia</taxon>
    </lineage>
</organism>
<evidence type="ECO:0000256" key="6">
    <source>
        <dbReference type="ARBA" id="ARBA00022840"/>
    </source>
</evidence>
<dbReference type="Pfam" id="PF00664">
    <property type="entry name" value="ABC_membrane"/>
    <property type="match status" value="2"/>
</dbReference>
<sequence length="1244" mass="131641">MNGPIARLLGQVRQHRTLLAITLVATLAGVAADVVVPLVSRAAVDQATGERPAHLSVTTIVVLLVILAIVVYGGHVGRRLSAGALALRVQNSLRRKLLDTVLHLSGNAQDQIRTGQVVSRSISDLQQVQGLLAMGPLTLGAVVQVLITVVIMAYLSPILTLVALLIVPAVGVVAFRSRRKLYAATWSAQQAAGEVASHVEETVTGVRVVKGFGQEDRAVDELVDLSSSLYAKRIRVGTNNARFAPTMAQVPQLGLVAVLAVGGYLAYRDSITVGTFLAFTAYVGTMTATARLLTNFVLNAQLAGAAASRVFDVVDTPPDHEPAKPVSPPDPAHGIGIQFRSVSYRFADTDATRPPTLDRIDLAIAPGECVAVVGGPGSGKTTLANLLERHYRPTSGTITLSGAERTVDLNDLAADDLHRLVAVVSDDPFLYSDTVAANIGLTPHSDDADQAIADAATRADAVEFINGLPDGFDSVVGERGLTLSGGQRQRIALARALFANPAVLVLDDATSAVDATTEARIFSRLRTAQPTMLVLAHRRSTLALADRVAVLEDGRITDVGTVAELTERSSHFRLLMSTGDWDSAEVDHTYSEDQLWPAATTSKIDGDSSGLGSQTVPPTVARTLETLGPAAEEPGIDAAQARKDDPRFSLRQILRPVRWLLAVSIGLVAVDTLASLAFPTLARATIDSAVAQHLDQMAIAVGIGVALVIGDWICGAALIMASTRAGERMLFGLRVRSYAHLQRLGLDYFERELSGRIMTRMTTDIDALSTFLQTGLTSAAVAVLTLAGVSVALVITDPLLGMVILIAVLPVLVATTIWFRRVSSASYTHARELVSVVNADFQENIAGVKTSRGYRHGPDAAARFAGRTNDWYRARMTSQRAVSLYFPFIILLSNLAAAAAIGIGSAQIADGGSAGTLIAFLLYLSMLFGPIQQLTQVFDGYQQAAVGLRRIGDLLRTPSSLSASGTALPPSGGFDGHAALDDVTFRYGGLDSADDVATPNALSNVDLEIPPGTSLALVGQTGAGKSTIVKLLARFYDTTSGAVRMDGTDIRDFALRGYRQRLAIVPQEPHLFTGSIADNIAYGRPTASREDIVDAARAVGALDMIAGLDGAMTYAVGERGRGLSSGQRQLIALARAELVQPDLILLDEATATLDQATEARVLAAGERVTRTRTSVIVAHRLATASRTDRIAVVEDGRIVELGTHDQLLAENGRYQQFWRDGASPDADTCRLISESDDAPAPSAP</sequence>
<gene>
    <name evidence="13" type="ORF">GOEFS_017_00460</name>
</gene>
<feature type="transmembrane region" description="Helical" evidence="10">
    <location>
        <begin position="657"/>
        <end position="678"/>
    </location>
</feature>
<feature type="transmembrane region" description="Helical" evidence="10">
    <location>
        <begin position="56"/>
        <end position="74"/>
    </location>
</feature>
<dbReference type="PANTHER" id="PTHR43394:SF1">
    <property type="entry name" value="ATP-BINDING CASSETTE SUB-FAMILY B MEMBER 10, MITOCHONDRIAL"/>
    <property type="match status" value="1"/>
</dbReference>
<feature type="transmembrane region" description="Helical" evidence="10">
    <location>
        <begin position="158"/>
        <end position="175"/>
    </location>
</feature>
<keyword evidence="8 10" id="KW-0472">Membrane</keyword>
<evidence type="ECO:0000256" key="9">
    <source>
        <dbReference type="ARBA" id="ARBA00061644"/>
    </source>
</evidence>
<dbReference type="FunFam" id="3.40.50.300:FF:000299">
    <property type="entry name" value="ABC transporter ATP-binding protein/permease"/>
    <property type="match status" value="2"/>
</dbReference>
<dbReference type="CDD" id="cd18543">
    <property type="entry name" value="ABC_6TM_Rv0194_D1_like"/>
    <property type="match status" value="1"/>
</dbReference>
<keyword evidence="4 10" id="KW-0812">Transmembrane</keyword>
<dbReference type="CDD" id="cd18546">
    <property type="entry name" value="ABC_6TM_Rv0194_D2_like"/>
    <property type="match status" value="1"/>
</dbReference>
<keyword evidence="2" id="KW-0813">Transport</keyword>
<keyword evidence="3" id="KW-1003">Cell membrane</keyword>
<dbReference type="InterPro" id="IPR017871">
    <property type="entry name" value="ABC_transporter-like_CS"/>
</dbReference>
<dbReference type="Pfam" id="PF00005">
    <property type="entry name" value="ABC_tran"/>
    <property type="match status" value="2"/>
</dbReference>
<feature type="transmembrane region" description="Helical" evidence="10">
    <location>
        <begin position="912"/>
        <end position="931"/>
    </location>
</feature>
<dbReference type="PANTHER" id="PTHR43394">
    <property type="entry name" value="ATP-DEPENDENT PERMEASE MDL1, MITOCHONDRIAL"/>
    <property type="match status" value="1"/>
</dbReference>
<comment type="subcellular location">
    <subcellularLocation>
        <location evidence="1">Cell membrane</location>
        <topology evidence="1">Multi-pass membrane protein</topology>
    </subcellularLocation>
</comment>
<dbReference type="RefSeq" id="WP_007316268.1">
    <property type="nucleotide sequence ID" value="NZ_BAEH01000017.1"/>
</dbReference>
<accession>H0QVS9</accession>
<feature type="domain" description="ABC transporter" evidence="11">
    <location>
        <begin position="337"/>
        <end position="578"/>
    </location>
</feature>
<dbReference type="STRING" id="1077974.GOEFS_017_00460"/>
<evidence type="ECO:0000256" key="7">
    <source>
        <dbReference type="ARBA" id="ARBA00022989"/>
    </source>
</evidence>
<dbReference type="Gene3D" id="3.40.50.300">
    <property type="entry name" value="P-loop containing nucleotide triphosphate hydrolases"/>
    <property type="match status" value="2"/>
</dbReference>
<feature type="transmembrane region" description="Helical" evidence="10">
    <location>
        <begin position="882"/>
        <end position="906"/>
    </location>
</feature>
<feature type="transmembrane region" description="Helical" evidence="10">
    <location>
        <begin position="770"/>
        <end position="793"/>
    </location>
</feature>
<dbReference type="InterPro" id="IPR011527">
    <property type="entry name" value="ABC1_TM_dom"/>
</dbReference>
<evidence type="ECO:0000256" key="8">
    <source>
        <dbReference type="ARBA" id="ARBA00023136"/>
    </source>
</evidence>
<comment type="similarity">
    <text evidence="9">Belongs to the ABC transporter superfamily. Lipid exporter (TC 3.A.1.106) family.</text>
</comment>
<feature type="transmembrane region" description="Helical" evidence="10">
    <location>
        <begin position="250"/>
        <end position="267"/>
    </location>
</feature>
<feature type="domain" description="ABC transporter" evidence="11">
    <location>
        <begin position="978"/>
        <end position="1220"/>
    </location>
</feature>
<dbReference type="InterPro" id="IPR003439">
    <property type="entry name" value="ABC_transporter-like_ATP-bd"/>
</dbReference>
<dbReference type="GO" id="GO:0015421">
    <property type="term" value="F:ABC-type oligopeptide transporter activity"/>
    <property type="evidence" value="ECO:0007669"/>
    <property type="project" value="TreeGrafter"/>
</dbReference>
<protein>
    <submittedName>
        <fullName evidence="13">Putative ABC transporter permease/ATP-binding protein</fullName>
    </submittedName>
</protein>
<dbReference type="GO" id="GO:0005524">
    <property type="term" value="F:ATP binding"/>
    <property type="evidence" value="ECO:0007669"/>
    <property type="project" value="UniProtKB-KW"/>
</dbReference>
<keyword evidence="6 13" id="KW-0067">ATP-binding</keyword>
<feature type="transmembrane region" description="Helical" evidence="10">
    <location>
        <begin position="273"/>
        <end position="293"/>
    </location>
</feature>
<feature type="domain" description="ABC transmembrane type-1" evidence="12">
    <location>
        <begin position="20"/>
        <end position="302"/>
    </location>
</feature>
<evidence type="ECO:0000256" key="3">
    <source>
        <dbReference type="ARBA" id="ARBA00022475"/>
    </source>
</evidence>
<name>H0QVS9_9ACTN</name>
<proteinExistence type="inferred from homology"/>
<evidence type="ECO:0000313" key="14">
    <source>
        <dbReference type="Proteomes" id="UP000035034"/>
    </source>
</evidence>
<evidence type="ECO:0000256" key="10">
    <source>
        <dbReference type="SAM" id="Phobius"/>
    </source>
</evidence>
<feature type="transmembrane region" description="Helical" evidence="10">
    <location>
        <begin position="698"/>
        <end position="721"/>
    </location>
</feature>
<reference evidence="13 14" key="1">
    <citation type="submission" date="2011-12" db="EMBL/GenBank/DDBJ databases">
        <title>Whole genome shotgun sequence of Gordonia effusa NBRC 100432.</title>
        <authorList>
            <person name="Yoshida I."/>
            <person name="Takarada H."/>
            <person name="Hosoyama A."/>
            <person name="Tsuchikane K."/>
            <person name="Katsumata H."/>
            <person name="Yamazaki S."/>
            <person name="Fujita N."/>
        </authorList>
    </citation>
    <scope>NUCLEOTIDE SEQUENCE [LARGE SCALE GENOMIC DNA]</scope>
    <source>
        <strain evidence="13 14">NBRC 100432</strain>
    </source>
</reference>
<evidence type="ECO:0000256" key="5">
    <source>
        <dbReference type="ARBA" id="ARBA00022741"/>
    </source>
</evidence>
<dbReference type="InterPro" id="IPR036640">
    <property type="entry name" value="ABC1_TM_sf"/>
</dbReference>
<dbReference type="SMART" id="SM00382">
    <property type="entry name" value="AAA"/>
    <property type="match status" value="2"/>
</dbReference>
<keyword evidence="7 10" id="KW-1133">Transmembrane helix</keyword>
<dbReference type="Proteomes" id="UP000035034">
    <property type="component" value="Unassembled WGS sequence"/>
</dbReference>
<dbReference type="PROSITE" id="PS50893">
    <property type="entry name" value="ABC_TRANSPORTER_2"/>
    <property type="match status" value="2"/>
</dbReference>
<dbReference type="GO" id="GO:0005886">
    <property type="term" value="C:plasma membrane"/>
    <property type="evidence" value="ECO:0007669"/>
    <property type="project" value="UniProtKB-SubCell"/>
</dbReference>
<dbReference type="GO" id="GO:0016887">
    <property type="term" value="F:ATP hydrolysis activity"/>
    <property type="evidence" value="ECO:0007669"/>
    <property type="project" value="InterPro"/>
</dbReference>
<keyword evidence="14" id="KW-1185">Reference proteome</keyword>
<dbReference type="SUPFAM" id="SSF90123">
    <property type="entry name" value="ABC transporter transmembrane region"/>
    <property type="match status" value="2"/>
</dbReference>
<keyword evidence="5" id="KW-0547">Nucleotide-binding</keyword>
<dbReference type="eggNOG" id="COG1132">
    <property type="taxonomic scope" value="Bacteria"/>
</dbReference>
<dbReference type="AlphaFoldDB" id="H0QVS9"/>
<dbReference type="InterPro" id="IPR027417">
    <property type="entry name" value="P-loop_NTPase"/>
</dbReference>
<feature type="domain" description="ABC transmembrane type-1" evidence="12">
    <location>
        <begin position="662"/>
        <end position="943"/>
    </location>
</feature>
<evidence type="ECO:0000313" key="13">
    <source>
        <dbReference type="EMBL" id="GAB16930.1"/>
    </source>
</evidence>
<feature type="transmembrane region" description="Helical" evidence="10">
    <location>
        <begin position="799"/>
        <end position="819"/>
    </location>
</feature>
<dbReference type="PROSITE" id="PS00211">
    <property type="entry name" value="ABC_TRANSPORTER_1"/>
    <property type="match status" value="1"/>
</dbReference>
<evidence type="ECO:0000259" key="12">
    <source>
        <dbReference type="PROSITE" id="PS50929"/>
    </source>
</evidence>
<dbReference type="PROSITE" id="PS50929">
    <property type="entry name" value="ABC_TM1F"/>
    <property type="match status" value="2"/>
</dbReference>
<dbReference type="EMBL" id="BAEH01000017">
    <property type="protein sequence ID" value="GAB16930.1"/>
    <property type="molecule type" value="Genomic_DNA"/>
</dbReference>
<dbReference type="SUPFAM" id="SSF52540">
    <property type="entry name" value="P-loop containing nucleoside triphosphate hydrolases"/>
    <property type="match status" value="2"/>
</dbReference>
<evidence type="ECO:0000256" key="2">
    <source>
        <dbReference type="ARBA" id="ARBA00022448"/>
    </source>
</evidence>